<dbReference type="Proteomes" id="UP001150925">
    <property type="component" value="Unassembled WGS sequence"/>
</dbReference>
<feature type="signal peptide" evidence="1">
    <location>
        <begin position="1"/>
        <end position="24"/>
    </location>
</feature>
<gene>
    <name evidence="2" type="ORF">IWQ62_003380</name>
</gene>
<name>A0A9W8ANK6_9FUNG</name>
<dbReference type="AlphaFoldDB" id="A0A9W8ANK6"/>
<keyword evidence="1" id="KW-0732">Signal</keyword>
<accession>A0A9W8ANK6</accession>
<sequence>MHKRYHRILLPMLRLLLAMVSKSSRDQSVITGKVVNYLCHHRRAFEFLLSDDVSGVNVTVLQEMKYFTSLLYALAKAGPPKTGYPAGVSISNLFGFDTLVFSLLTRYKDPTAWKKRLVALSTKDQKDAQNIATNLDGEYTQLELRAWDDIVQMLCSALDLSLLASESPNSSNLPDQRGLVYPVDSTKVFRPRFTWLMALSAGDETNFSFGQRYPSLGSLAVVLAHSLKGSQVLLRERQRLSNFYQTPTLLTKEDLSKLQLSSELEGEGWVELTQSQRQLVAHNVISDHLQINQKRTLRTLHSTGLALYLMWRHLNYYLGSSDSTVGFVDPLTELAALTREEQTSTRDALAQLTRPPANQQHGLKMEALTLLQPVLVQLDQLDAMNEPINEIGAHHQLVFIQRALRKMKDLLYDQSLVS</sequence>
<reference evidence="2" key="1">
    <citation type="submission" date="2022-07" db="EMBL/GenBank/DDBJ databases">
        <title>Phylogenomic reconstructions and comparative analyses of Kickxellomycotina fungi.</title>
        <authorList>
            <person name="Reynolds N.K."/>
            <person name="Stajich J.E."/>
            <person name="Barry K."/>
            <person name="Grigoriev I.V."/>
            <person name="Crous P."/>
            <person name="Smith M.E."/>
        </authorList>
    </citation>
    <scope>NUCLEOTIDE SEQUENCE</scope>
    <source>
        <strain evidence="2">RSA 1196</strain>
    </source>
</reference>
<evidence type="ECO:0000256" key="1">
    <source>
        <dbReference type="SAM" id="SignalP"/>
    </source>
</evidence>
<evidence type="ECO:0000313" key="2">
    <source>
        <dbReference type="EMBL" id="KAJ1962905.1"/>
    </source>
</evidence>
<proteinExistence type="predicted"/>
<organism evidence="2 3">
    <name type="scientific">Dispira parvispora</name>
    <dbReference type="NCBI Taxonomy" id="1520584"/>
    <lineage>
        <taxon>Eukaryota</taxon>
        <taxon>Fungi</taxon>
        <taxon>Fungi incertae sedis</taxon>
        <taxon>Zoopagomycota</taxon>
        <taxon>Kickxellomycotina</taxon>
        <taxon>Dimargaritomycetes</taxon>
        <taxon>Dimargaritales</taxon>
        <taxon>Dimargaritaceae</taxon>
        <taxon>Dispira</taxon>
    </lineage>
</organism>
<dbReference type="EMBL" id="JANBPY010000898">
    <property type="protein sequence ID" value="KAJ1962905.1"/>
    <property type="molecule type" value="Genomic_DNA"/>
</dbReference>
<evidence type="ECO:0000313" key="3">
    <source>
        <dbReference type="Proteomes" id="UP001150925"/>
    </source>
</evidence>
<keyword evidence="3" id="KW-1185">Reference proteome</keyword>
<comment type="caution">
    <text evidence="2">The sequence shown here is derived from an EMBL/GenBank/DDBJ whole genome shotgun (WGS) entry which is preliminary data.</text>
</comment>
<feature type="chain" id="PRO_5040772972" evidence="1">
    <location>
        <begin position="25"/>
        <end position="418"/>
    </location>
</feature>
<protein>
    <submittedName>
        <fullName evidence="2">Uncharacterized protein</fullName>
    </submittedName>
</protein>